<dbReference type="InterPro" id="IPR036397">
    <property type="entry name" value="RNaseH_sf"/>
</dbReference>
<protein>
    <recommendedName>
        <fullName evidence="1">RNase H type-1 domain-containing protein</fullName>
    </recommendedName>
</protein>
<dbReference type="Gene3D" id="3.30.420.10">
    <property type="entry name" value="Ribonuclease H-like superfamily/Ribonuclease H"/>
    <property type="match status" value="1"/>
</dbReference>
<dbReference type="GO" id="GO:0004523">
    <property type="term" value="F:RNA-DNA hybrid ribonuclease activity"/>
    <property type="evidence" value="ECO:0007669"/>
    <property type="project" value="InterPro"/>
</dbReference>
<proteinExistence type="predicted"/>
<name>A0AAD7TEX2_9APHY</name>
<dbReference type="PROSITE" id="PS50879">
    <property type="entry name" value="RNASE_H_1"/>
    <property type="match status" value="1"/>
</dbReference>
<comment type="caution">
    <text evidence="2">The sequence shown here is derived from an EMBL/GenBank/DDBJ whole genome shotgun (WGS) entry which is preliminary data.</text>
</comment>
<evidence type="ECO:0000259" key="1">
    <source>
        <dbReference type="PROSITE" id="PS50879"/>
    </source>
</evidence>
<dbReference type="InterPro" id="IPR002156">
    <property type="entry name" value="RNaseH_domain"/>
</dbReference>
<dbReference type="AlphaFoldDB" id="A0AAD7TEX2"/>
<accession>A0AAD7TEX2</accession>
<sequence length="426" mass="48009">MEVLAALPPIRLHIEKLVNRTGLRANTLMASHPILAALPNPWVCNHLAPDVAFPMGTGSDAEASPLVAVDFAGCVCTEQFAPLHIEARPGGRVVDTYESRLKWHMDHPKKGSEDMSEWISTILKPRLTNAVNDRRAVTIFCDGSMYPKPRCRTGAAYRAYRAGRLLIRRGIACGRGTSYDAEMVAGGMGLAFATRQACDTIHVVADNEAALKTILDPSMHSQQLVSVVACRNVREWLEKDARRRVEFHWCPSHEGLEWNERVDEDAKEAASLPLEKDECSLAHARHLLKVQLCADWREEYRTARGYAGRNFLRLRAFDPPSAHISSPALKAFGHSRTAMARYCRAVLDHAPIGSFRRRFFPDQPTDCPECGVLQDREHILLKCKRYRRWWRLRGEEQFVQRLGAYKDLAGFMSENESAFTFGDAPE</sequence>
<dbReference type="GO" id="GO:0003676">
    <property type="term" value="F:nucleic acid binding"/>
    <property type="evidence" value="ECO:0007669"/>
    <property type="project" value="InterPro"/>
</dbReference>
<dbReference type="CDD" id="cd09276">
    <property type="entry name" value="Rnase_HI_RT_non_LTR"/>
    <property type="match status" value="1"/>
</dbReference>
<organism evidence="2 3">
    <name type="scientific">Trametes cubensis</name>
    <dbReference type="NCBI Taxonomy" id="1111947"/>
    <lineage>
        <taxon>Eukaryota</taxon>
        <taxon>Fungi</taxon>
        <taxon>Dikarya</taxon>
        <taxon>Basidiomycota</taxon>
        <taxon>Agaricomycotina</taxon>
        <taxon>Agaricomycetes</taxon>
        <taxon>Polyporales</taxon>
        <taxon>Polyporaceae</taxon>
        <taxon>Trametes</taxon>
    </lineage>
</organism>
<dbReference type="Pfam" id="PF00075">
    <property type="entry name" value="RNase_H"/>
    <property type="match status" value="1"/>
</dbReference>
<gene>
    <name evidence="2" type="ORF">ONZ51_g13116</name>
</gene>
<dbReference type="InterPro" id="IPR012337">
    <property type="entry name" value="RNaseH-like_sf"/>
</dbReference>
<evidence type="ECO:0000313" key="2">
    <source>
        <dbReference type="EMBL" id="KAJ8454287.1"/>
    </source>
</evidence>
<keyword evidence="3" id="KW-1185">Reference proteome</keyword>
<dbReference type="EMBL" id="JAPEVG010001005">
    <property type="protein sequence ID" value="KAJ8454287.1"/>
    <property type="molecule type" value="Genomic_DNA"/>
</dbReference>
<reference evidence="2" key="1">
    <citation type="submission" date="2022-11" db="EMBL/GenBank/DDBJ databases">
        <title>Genome Sequence of Cubamyces cubensis.</title>
        <authorList>
            <person name="Buettner E."/>
        </authorList>
    </citation>
    <scope>NUCLEOTIDE SEQUENCE</scope>
    <source>
        <strain evidence="2">MPL-01</strain>
    </source>
</reference>
<feature type="domain" description="RNase H type-1" evidence="1">
    <location>
        <begin position="133"/>
        <end position="271"/>
    </location>
</feature>
<dbReference type="SUPFAM" id="SSF53098">
    <property type="entry name" value="Ribonuclease H-like"/>
    <property type="match status" value="1"/>
</dbReference>
<evidence type="ECO:0000313" key="3">
    <source>
        <dbReference type="Proteomes" id="UP001215151"/>
    </source>
</evidence>
<dbReference type="Proteomes" id="UP001215151">
    <property type="component" value="Unassembled WGS sequence"/>
</dbReference>